<feature type="domain" description="Outer membrane protein beta-barrel" evidence="3">
    <location>
        <begin position="11"/>
        <end position="188"/>
    </location>
</feature>
<dbReference type="Pfam" id="PF13505">
    <property type="entry name" value="OMP_b-brl"/>
    <property type="match status" value="1"/>
</dbReference>
<evidence type="ECO:0000256" key="2">
    <source>
        <dbReference type="SAM" id="SignalP"/>
    </source>
</evidence>
<sequence>MKASAIKLASAVLGALCLSAPLQAQQNFSDDAGFYIGGGIFSAANSDCSECEYTGQALEIGYDFNDIVGVEVKYASGESDYDDELNIQYVGANIGHDFNTGWFRLYGKVGLGSIEETFTYQGGCYDYYYCVPTYTESYTSTGTTLGIGARFTLSGTASGLYLKAETMGVAYEDESVGVAFLLGTGYRF</sequence>
<feature type="chain" id="PRO_5047077263" evidence="2">
    <location>
        <begin position="25"/>
        <end position="188"/>
    </location>
</feature>
<dbReference type="PROSITE" id="PS00695">
    <property type="entry name" value="ENT_VIR_OMP_2"/>
    <property type="match status" value="1"/>
</dbReference>
<evidence type="ECO:0000256" key="1">
    <source>
        <dbReference type="ARBA" id="ARBA00022729"/>
    </source>
</evidence>
<evidence type="ECO:0000313" key="5">
    <source>
        <dbReference type="Proteomes" id="UP001236500"/>
    </source>
</evidence>
<dbReference type="RefSeq" id="WP_280318450.1">
    <property type="nucleotide sequence ID" value="NZ_CP118605.1"/>
</dbReference>
<dbReference type="InterPro" id="IPR000758">
    <property type="entry name" value="Enterovir_OMP"/>
</dbReference>
<keyword evidence="1 2" id="KW-0732">Signal</keyword>
<dbReference type="EMBL" id="CP118605">
    <property type="protein sequence ID" value="WGL15543.1"/>
    <property type="molecule type" value="Genomic_DNA"/>
</dbReference>
<name>A0ABY8NDN9_9GAMM</name>
<feature type="signal peptide" evidence="2">
    <location>
        <begin position="1"/>
        <end position="24"/>
    </location>
</feature>
<organism evidence="4 5">
    <name type="scientific">Microbulbifer bruguierae</name>
    <dbReference type="NCBI Taxonomy" id="3029061"/>
    <lineage>
        <taxon>Bacteria</taxon>
        <taxon>Pseudomonadati</taxon>
        <taxon>Pseudomonadota</taxon>
        <taxon>Gammaproteobacteria</taxon>
        <taxon>Cellvibrionales</taxon>
        <taxon>Microbulbiferaceae</taxon>
        <taxon>Microbulbifer</taxon>
    </lineage>
</organism>
<protein>
    <submittedName>
        <fullName evidence="4">Porin family protein</fullName>
    </submittedName>
</protein>
<dbReference type="InterPro" id="IPR027385">
    <property type="entry name" value="Beta-barrel_OMP"/>
</dbReference>
<accession>A0ABY8NDN9</accession>
<dbReference type="Proteomes" id="UP001236500">
    <property type="component" value="Chromosome"/>
</dbReference>
<evidence type="ECO:0000259" key="3">
    <source>
        <dbReference type="Pfam" id="PF13505"/>
    </source>
</evidence>
<proteinExistence type="predicted"/>
<keyword evidence="5" id="KW-1185">Reference proteome</keyword>
<evidence type="ECO:0000313" key="4">
    <source>
        <dbReference type="EMBL" id="WGL15543.1"/>
    </source>
</evidence>
<reference evidence="4 5" key="1">
    <citation type="submission" date="2023-02" db="EMBL/GenBank/DDBJ databases">
        <title>Description and genomic characterization of Microbulbifer bruguierae sp. nov., isolated from the sediment of mangrove plant Bruguiera sexangula.</title>
        <authorList>
            <person name="Long M."/>
        </authorList>
    </citation>
    <scope>NUCLEOTIDE SEQUENCE [LARGE SCALE GENOMIC DNA]</scope>
    <source>
        <strain evidence="4 5">H12</strain>
    </source>
</reference>
<dbReference type="InterPro" id="IPR011250">
    <property type="entry name" value="OMP/PagP_B-barrel"/>
</dbReference>
<gene>
    <name evidence="4" type="ORF">PVT68_12260</name>
</gene>
<dbReference type="SUPFAM" id="SSF56925">
    <property type="entry name" value="OMPA-like"/>
    <property type="match status" value="1"/>
</dbReference>
<dbReference type="Gene3D" id="2.40.160.20">
    <property type="match status" value="1"/>
</dbReference>